<dbReference type="Proteomes" id="UP001529369">
    <property type="component" value="Unassembled WGS sequence"/>
</dbReference>
<dbReference type="SUPFAM" id="SSF55729">
    <property type="entry name" value="Acyl-CoA N-acyltransferases (Nat)"/>
    <property type="match status" value="1"/>
</dbReference>
<dbReference type="RefSeq" id="WP_290317662.1">
    <property type="nucleotide sequence ID" value="NZ_JAUFPN010000153.1"/>
</dbReference>
<organism evidence="1 2">
    <name type="scientific">Paeniroseomonas aquatica</name>
    <dbReference type="NCBI Taxonomy" id="373043"/>
    <lineage>
        <taxon>Bacteria</taxon>
        <taxon>Pseudomonadati</taxon>
        <taxon>Pseudomonadota</taxon>
        <taxon>Alphaproteobacteria</taxon>
        <taxon>Acetobacterales</taxon>
        <taxon>Acetobacteraceae</taxon>
        <taxon>Paeniroseomonas</taxon>
    </lineage>
</organism>
<gene>
    <name evidence="1" type="ORF">QWZ14_15615</name>
</gene>
<evidence type="ECO:0000313" key="2">
    <source>
        <dbReference type="Proteomes" id="UP001529369"/>
    </source>
</evidence>
<evidence type="ECO:0008006" key="3">
    <source>
        <dbReference type="Google" id="ProtNLM"/>
    </source>
</evidence>
<reference evidence="2" key="1">
    <citation type="journal article" date="2019" name="Int. J. Syst. Evol. Microbiol.">
        <title>The Global Catalogue of Microorganisms (GCM) 10K type strain sequencing project: providing services to taxonomists for standard genome sequencing and annotation.</title>
        <authorList>
            <consortium name="The Broad Institute Genomics Platform"/>
            <consortium name="The Broad Institute Genome Sequencing Center for Infectious Disease"/>
            <person name="Wu L."/>
            <person name="Ma J."/>
        </authorList>
    </citation>
    <scope>NUCLEOTIDE SEQUENCE [LARGE SCALE GENOMIC DNA]</scope>
    <source>
        <strain evidence="2">CECT 7131</strain>
    </source>
</reference>
<accession>A0ABT8A856</accession>
<dbReference type="Gene3D" id="3.40.630.30">
    <property type="match status" value="1"/>
</dbReference>
<proteinExistence type="predicted"/>
<protein>
    <recommendedName>
        <fullName evidence="3">GNAT family N-acetyltransferase</fullName>
    </recommendedName>
</protein>
<name>A0ABT8A856_9PROT</name>
<keyword evidence="2" id="KW-1185">Reference proteome</keyword>
<dbReference type="EMBL" id="JAUFPN010000153">
    <property type="protein sequence ID" value="MDN3565796.1"/>
    <property type="molecule type" value="Genomic_DNA"/>
</dbReference>
<comment type="caution">
    <text evidence="1">The sequence shown here is derived from an EMBL/GenBank/DDBJ whole genome shotgun (WGS) entry which is preliminary data.</text>
</comment>
<dbReference type="InterPro" id="IPR016181">
    <property type="entry name" value="Acyl_CoA_acyltransferase"/>
</dbReference>
<evidence type="ECO:0000313" key="1">
    <source>
        <dbReference type="EMBL" id="MDN3565796.1"/>
    </source>
</evidence>
<sequence length="109" mass="11892">MTIRIRAVEQPDLPLLLALYRHLSTEAPPEPEAAARSWQALLANPAITIFLGQRTGEPICTCTLVITPTLTRAARPFALIETVVTHVDRQGHGRAVLRTALDVAWAADC</sequence>